<dbReference type="FunFam" id="2.40.30.20:FF:000003">
    <property type="entry name" value="Riboflavin synthase, alpha subunit"/>
    <property type="match status" value="1"/>
</dbReference>
<dbReference type="OrthoDB" id="10258924at2759"/>
<dbReference type="PANTHER" id="PTHR21098:SF0">
    <property type="entry name" value="RIBOFLAVIN SYNTHASE"/>
    <property type="match status" value="1"/>
</dbReference>
<evidence type="ECO:0000259" key="8">
    <source>
        <dbReference type="PROSITE" id="PS51177"/>
    </source>
</evidence>
<dbReference type="AlphaFoldDB" id="R7QEF5"/>
<feature type="domain" description="Lumazine-binding" evidence="8">
    <location>
        <begin position="62"/>
        <end position="160"/>
    </location>
</feature>
<dbReference type="Pfam" id="PF00677">
    <property type="entry name" value="Lum_binding"/>
    <property type="match status" value="2"/>
</dbReference>
<evidence type="ECO:0000256" key="7">
    <source>
        <dbReference type="ARBA" id="ARBA00022737"/>
    </source>
</evidence>
<evidence type="ECO:0000256" key="6">
    <source>
        <dbReference type="ARBA" id="ARBA00022679"/>
    </source>
</evidence>
<dbReference type="Gramene" id="CDF35836">
    <property type="protein sequence ID" value="CDF35836"/>
    <property type="gene ID" value="CHC_T00004285001"/>
</dbReference>
<feature type="domain" description="Lumazine-binding" evidence="8">
    <location>
        <begin position="161"/>
        <end position="259"/>
    </location>
</feature>
<dbReference type="GO" id="GO:0009231">
    <property type="term" value="P:riboflavin biosynthetic process"/>
    <property type="evidence" value="ECO:0007669"/>
    <property type="project" value="UniProtKB-KW"/>
</dbReference>
<dbReference type="FunFam" id="2.40.30.20:FF:000004">
    <property type="entry name" value="Riboflavin synthase, alpha subunit"/>
    <property type="match status" value="1"/>
</dbReference>
<dbReference type="STRING" id="2769.R7QEF5"/>
<dbReference type="PROSITE" id="PS51177">
    <property type="entry name" value="LUMAZINE_BIND"/>
    <property type="match status" value="2"/>
</dbReference>
<comment type="pathway">
    <text evidence="2">Cofactor biosynthesis; riboflavin biosynthesis; riboflavin from 2-hydroxy-3-oxobutyl phosphate and 5-amino-6-(D-ribitylamino)uracil: step 2/2.</text>
</comment>
<protein>
    <recommendedName>
        <fullName evidence="4">Riboflavin synthase</fullName>
        <ecNumber evidence="3">2.5.1.9</ecNumber>
    </recommendedName>
</protein>
<dbReference type="NCBIfam" id="TIGR00187">
    <property type="entry name" value="ribE"/>
    <property type="match status" value="1"/>
</dbReference>
<sequence>MNLRDRLAFCNSATFFSVVRPLRSCSHPPSIPKSPCWGGSRLPTRSASTIHSGQRRERLDMVFTGIVEEMGTVQQMENLDSAEGGVNIVISASVTIGGVSLGDSIAINGTCLTVTSIAEGTFTFGLAPETLRRTNLGALRTGSQVNLERSLAADGRFGGHVVQGHVDCTGTIRKIEPEKDAMWYTIEIPSEYLKYVVEKGYITVDGASLTVCDVMDAQNVFTFMMIPYTAASVCAALKKVGDQVNIEVDITGKYIERIIAARYREGVNAQV</sequence>
<keyword evidence="10" id="KW-1185">Reference proteome</keyword>
<organism evidence="9 10">
    <name type="scientific">Chondrus crispus</name>
    <name type="common">Carrageen Irish moss</name>
    <name type="synonym">Polymorpha crispa</name>
    <dbReference type="NCBI Taxonomy" id="2769"/>
    <lineage>
        <taxon>Eukaryota</taxon>
        <taxon>Rhodophyta</taxon>
        <taxon>Florideophyceae</taxon>
        <taxon>Rhodymeniophycidae</taxon>
        <taxon>Gigartinales</taxon>
        <taxon>Gigartinaceae</taxon>
        <taxon>Chondrus</taxon>
    </lineage>
</organism>
<dbReference type="NCBIfam" id="NF006767">
    <property type="entry name" value="PRK09289.1"/>
    <property type="match status" value="1"/>
</dbReference>
<name>R7QEF5_CHOCR</name>
<comment type="function">
    <text evidence="1">Catalyzes the dismutation of two molecules of 6,7-dimethyl-8-ribityllumazine, resulting in the formation of riboflavin and 5-amino-6-(D-ribitylamino)uracil.</text>
</comment>
<proteinExistence type="predicted"/>
<evidence type="ECO:0000313" key="10">
    <source>
        <dbReference type="Proteomes" id="UP000012073"/>
    </source>
</evidence>
<dbReference type="InterPro" id="IPR023366">
    <property type="entry name" value="ATP_synth_asu-like_sf"/>
</dbReference>
<dbReference type="InterPro" id="IPR026017">
    <property type="entry name" value="Lumazine-bd_dom"/>
</dbReference>
<reference evidence="10" key="1">
    <citation type="journal article" date="2013" name="Proc. Natl. Acad. Sci. U.S.A.">
        <title>Genome structure and metabolic features in the red seaweed Chondrus crispus shed light on evolution of the Archaeplastida.</title>
        <authorList>
            <person name="Collen J."/>
            <person name="Porcel B."/>
            <person name="Carre W."/>
            <person name="Ball S.G."/>
            <person name="Chaparro C."/>
            <person name="Tonon T."/>
            <person name="Barbeyron T."/>
            <person name="Michel G."/>
            <person name="Noel B."/>
            <person name="Valentin K."/>
            <person name="Elias M."/>
            <person name="Artiguenave F."/>
            <person name="Arun A."/>
            <person name="Aury J.M."/>
            <person name="Barbosa-Neto J.F."/>
            <person name="Bothwell J.H."/>
            <person name="Bouget F.Y."/>
            <person name="Brillet L."/>
            <person name="Cabello-Hurtado F."/>
            <person name="Capella-Gutierrez S."/>
            <person name="Charrier B."/>
            <person name="Cladiere L."/>
            <person name="Cock J.M."/>
            <person name="Coelho S.M."/>
            <person name="Colleoni C."/>
            <person name="Czjzek M."/>
            <person name="Da Silva C."/>
            <person name="Delage L."/>
            <person name="Denoeud F."/>
            <person name="Deschamps P."/>
            <person name="Dittami S.M."/>
            <person name="Gabaldon T."/>
            <person name="Gachon C.M."/>
            <person name="Groisillier A."/>
            <person name="Herve C."/>
            <person name="Jabbari K."/>
            <person name="Katinka M."/>
            <person name="Kloareg B."/>
            <person name="Kowalczyk N."/>
            <person name="Labadie K."/>
            <person name="Leblanc C."/>
            <person name="Lopez P.J."/>
            <person name="McLachlan D.H."/>
            <person name="Meslet-Cladiere L."/>
            <person name="Moustafa A."/>
            <person name="Nehr Z."/>
            <person name="Nyvall Collen P."/>
            <person name="Panaud O."/>
            <person name="Partensky F."/>
            <person name="Poulain J."/>
            <person name="Rensing S.A."/>
            <person name="Rousvoal S."/>
            <person name="Samson G."/>
            <person name="Symeonidi A."/>
            <person name="Weissenbach J."/>
            <person name="Zambounis A."/>
            <person name="Wincker P."/>
            <person name="Boyen C."/>
        </authorList>
    </citation>
    <scope>NUCLEOTIDE SEQUENCE [LARGE SCALE GENOMIC DNA]</scope>
    <source>
        <strain evidence="10">cv. Stackhouse</strain>
    </source>
</reference>
<evidence type="ECO:0000256" key="1">
    <source>
        <dbReference type="ARBA" id="ARBA00002803"/>
    </source>
</evidence>
<dbReference type="GO" id="GO:0004746">
    <property type="term" value="F:riboflavin synthase activity"/>
    <property type="evidence" value="ECO:0007669"/>
    <property type="project" value="UniProtKB-EC"/>
</dbReference>
<evidence type="ECO:0000256" key="3">
    <source>
        <dbReference type="ARBA" id="ARBA00012827"/>
    </source>
</evidence>
<dbReference type="CDD" id="cd00402">
    <property type="entry name" value="Riboflavin_synthase_like"/>
    <property type="match status" value="1"/>
</dbReference>
<accession>R7QEF5</accession>
<evidence type="ECO:0000313" key="9">
    <source>
        <dbReference type="EMBL" id="CDF35836.1"/>
    </source>
</evidence>
<dbReference type="EC" id="2.5.1.9" evidence="3"/>
<dbReference type="EMBL" id="HG001749">
    <property type="protein sequence ID" value="CDF35836.1"/>
    <property type="molecule type" value="Genomic_DNA"/>
</dbReference>
<dbReference type="Gene3D" id="2.40.30.20">
    <property type="match status" value="2"/>
</dbReference>
<evidence type="ECO:0000256" key="2">
    <source>
        <dbReference type="ARBA" id="ARBA00004887"/>
    </source>
</evidence>
<dbReference type="GeneID" id="17323367"/>
<dbReference type="OMA" id="HFVTGHV"/>
<dbReference type="KEGG" id="ccp:CHC_T00004285001"/>
<dbReference type="InterPro" id="IPR001783">
    <property type="entry name" value="Lumazine-bd"/>
</dbReference>
<keyword evidence="6" id="KW-0808">Transferase</keyword>
<dbReference type="RefSeq" id="XP_005715655.1">
    <property type="nucleotide sequence ID" value="XM_005715598.1"/>
</dbReference>
<dbReference type="Proteomes" id="UP000012073">
    <property type="component" value="Unassembled WGS sequence"/>
</dbReference>
<dbReference type="SUPFAM" id="SSF63380">
    <property type="entry name" value="Riboflavin synthase domain-like"/>
    <property type="match status" value="2"/>
</dbReference>
<evidence type="ECO:0000256" key="5">
    <source>
        <dbReference type="ARBA" id="ARBA00022619"/>
    </source>
</evidence>
<keyword evidence="7" id="KW-0677">Repeat</keyword>
<dbReference type="InterPro" id="IPR017938">
    <property type="entry name" value="Riboflavin_synthase-like_b-brl"/>
</dbReference>
<evidence type="ECO:0000256" key="4">
    <source>
        <dbReference type="ARBA" id="ARBA00013950"/>
    </source>
</evidence>
<dbReference type="PhylomeDB" id="R7QEF5"/>
<dbReference type="PANTHER" id="PTHR21098">
    <property type="entry name" value="RIBOFLAVIN SYNTHASE ALPHA CHAIN"/>
    <property type="match status" value="1"/>
</dbReference>
<keyword evidence="5" id="KW-0686">Riboflavin biosynthesis</keyword>
<gene>
    <name evidence="9" type="ORF">CHC_T00004285001</name>
</gene>